<name>A0A8D8USL0_9HEMI</name>
<reference evidence="1" key="1">
    <citation type="submission" date="2021-05" db="EMBL/GenBank/DDBJ databases">
        <authorList>
            <person name="Alioto T."/>
            <person name="Alioto T."/>
            <person name="Gomez Garrido J."/>
        </authorList>
    </citation>
    <scope>NUCLEOTIDE SEQUENCE</scope>
</reference>
<organism evidence="1">
    <name type="scientific">Cacopsylla melanoneura</name>
    <dbReference type="NCBI Taxonomy" id="428564"/>
    <lineage>
        <taxon>Eukaryota</taxon>
        <taxon>Metazoa</taxon>
        <taxon>Ecdysozoa</taxon>
        <taxon>Arthropoda</taxon>
        <taxon>Hexapoda</taxon>
        <taxon>Insecta</taxon>
        <taxon>Pterygota</taxon>
        <taxon>Neoptera</taxon>
        <taxon>Paraneoptera</taxon>
        <taxon>Hemiptera</taxon>
        <taxon>Sternorrhyncha</taxon>
        <taxon>Psylloidea</taxon>
        <taxon>Psyllidae</taxon>
        <taxon>Psyllinae</taxon>
        <taxon>Cacopsylla</taxon>
    </lineage>
</organism>
<dbReference type="EMBL" id="HBUF01344698">
    <property type="protein sequence ID" value="CAG6708027.1"/>
    <property type="molecule type" value="Transcribed_RNA"/>
</dbReference>
<proteinExistence type="predicted"/>
<dbReference type="EMBL" id="HBUF01344702">
    <property type="protein sequence ID" value="CAG6708029.1"/>
    <property type="molecule type" value="Transcribed_RNA"/>
</dbReference>
<protein>
    <submittedName>
        <fullName evidence="1">Uncharacterized protein</fullName>
    </submittedName>
</protein>
<sequence>MIIPIAFISFRKHYRKQKTRLAGNMGYQSQSVQQKYKGNHTRSLCIMKNLVYTHTTLLILLYFSITCELSKKKLRKPKSRGRPCGVFYRLQNCKKLFLKWCFF</sequence>
<evidence type="ECO:0000313" key="1">
    <source>
        <dbReference type="EMBL" id="CAG6708027.1"/>
    </source>
</evidence>
<dbReference type="AlphaFoldDB" id="A0A8D8USL0"/>
<accession>A0A8D8USL0</accession>